<gene>
    <name evidence="1" type="primary">Togaram2</name>
    <name evidence="1" type="ORF">PTEMEL_R13868</name>
</gene>
<name>A0A852MMS4_9PASS</name>
<dbReference type="AlphaFoldDB" id="A0A852MMS4"/>
<sequence length="82" mass="9410">AVEEMEPLQKLYNLLEVKEFKTQMEGVALFLDLCKTSPQLTSTNTIQIFDYFVLRIGDTHKRVKQKVLDVLAEIIGILRDGL</sequence>
<keyword evidence="2" id="KW-1185">Reference proteome</keyword>
<proteinExistence type="predicted"/>
<dbReference type="InterPro" id="IPR011989">
    <property type="entry name" value="ARM-like"/>
</dbReference>
<organism evidence="1 2">
    <name type="scientific">Pteruthius melanotis</name>
    <dbReference type="NCBI Taxonomy" id="357074"/>
    <lineage>
        <taxon>Eukaryota</taxon>
        <taxon>Metazoa</taxon>
        <taxon>Chordata</taxon>
        <taxon>Craniata</taxon>
        <taxon>Vertebrata</taxon>
        <taxon>Euteleostomi</taxon>
        <taxon>Archelosauria</taxon>
        <taxon>Archosauria</taxon>
        <taxon>Dinosauria</taxon>
        <taxon>Saurischia</taxon>
        <taxon>Theropoda</taxon>
        <taxon>Coelurosauria</taxon>
        <taxon>Aves</taxon>
        <taxon>Neognathae</taxon>
        <taxon>Neoaves</taxon>
        <taxon>Telluraves</taxon>
        <taxon>Australaves</taxon>
        <taxon>Passeriformes</taxon>
        <taxon>Sylvioidea</taxon>
        <taxon>Timaliidae</taxon>
        <taxon>Pteruthius</taxon>
    </lineage>
</organism>
<reference evidence="1" key="1">
    <citation type="submission" date="2020-02" db="EMBL/GenBank/DDBJ databases">
        <title>Bird 10,000 Genomes (B10K) Project - Family phase.</title>
        <authorList>
            <person name="Zhang G."/>
        </authorList>
    </citation>
    <scope>NUCLEOTIDE SEQUENCE</scope>
    <source>
        <strain evidence="1">B10K-IZ-033-77</strain>
    </source>
</reference>
<accession>A0A852MMS4</accession>
<evidence type="ECO:0000313" key="2">
    <source>
        <dbReference type="Proteomes" id="UP000603297"/>
    </source>
</evidence>
<evidence type="ECO:0000313" key="1">
    <source>
        <dbReference type="EMBL" id="NXY03059.1"/>
    </source>
</evidence>
<feature type="non-terminal residue" evidence="1">
    <location>
        <position position="1"/>
    </location>
</feature>
<dbReference type="Proteomes" id="UP000603297">
    <property type="component" value="Unassembled WGS sequence"/>
</dbReference>
<dbReference type="InterPro" id="IPR016024">
    <property type="entry name" value="ARM-type_fold"/>
</dbReference>
<dbReference type="Gene3D" id="1.25.10.10">
    <property type="entry name" value="Leucine-rich Repeat Variant"/>
    <property type="match status" value="1"/>
</dbReference>
<dbReference type="EMBL" id="WEIY01000087">
    <property type="protein sequence ID" value="NXY03059.1"/>
    <property type="molecule type" value="Genomic_DNA"/>
</dbReference>
<feature type="non-terminal residue" evidence="1">
    <location>
        <position position="82"/>
    </location>
</feature>
<protein>
    <submittedName>
        <fullName evidence="1">TGRM2 protein</fullName>
    </submittedName>
</protein>
<comment type="caution">
    <text evidence="1">The sequence shown here is derived from an EMBL/GenBank/DDBJ whole genome shotgun (WGS) entry which is preliminary data.</text>
</comment>
<dbReference type="SUPFAM" id="SSF48371">
    <property type="entry name" value="ARM repeat"/>
    <property type="match status" value="1"/>
</dbReference>
<dbReference type="OrthoDB" id="63891at2759"/>